<evidence type="ECO:0000256" key="1">
    <source>
        <dbReference type="ARBA" id="ARBA00006211"/>
    </source>
</evidence>
<keyword evidence="2" id="KW-0533">Nickel</keyword>
<comment type="similarity">
    <text evidence="1">Belongs to the SIMIBI class G3E GTPase family. HypB/HupM subfamily.</text>
</comment>
<feature type="domain" description="CobW/HypB/UreG nucleotide-binding" evidence="9">
    <location>
        <begin position="81"/>
        <end position="241"/>
    </location>
</feature>
<dbReference type="InterPro" id="IPR027417">
    <property type="entry name" value="P-loop_NTPase"/>
</dbReference>
<reference evidence="10 11" key="1">
    <citation type="submission" date="2020-02" db="EMBL/GenBank/DDBJ databases">
        <title>Albibacoteraceae fam. nov., the first described family within the subdivision 4 Verrucomicrobia.</title>
        <authorList>
            <person name="Xi F."/>
        </authorList>
    </citation>
    <scope>NUCLEOTIDE SEQUENCE [LARGE SCALE GENOMIC DNA]</scope>
    <source>
        <strain evidence="10 11">CK1056</strain>
    </source>
</reference>
<feature type="compositionally biased region" description="Basic and acidic residues" evidence="8">
    <location>
        <begin position="1"/>
        <end position="18"/>
    </location>
</feature>
<sequence length="262" mass="28834">MHHLHHDFTTPRDHEKPARVNPGEVGTVDVRPDDPVDLPPPGDFRKQTGRSIEVNIPLLAENNRLAAENREHFKSHGLKVINLVSGPGAGKTTLLARTLKELANSISCGVLVGDLETDSDAQRLRHDAVPVAQLTTGSACHLDAHMIAHGFEALHMHNPQLLFIENVGNLVCPAEFDLGETVRVALFACTDGEDKPLKYPPIYRSSHLVLMTKADIAEACGFDRKQARENLKKVCPKAEVIELSSKTGDGFEQWLEFIRGIL</sequence>
<keyword evidence="5" id="KW-0378">Hydrolase</keyword>
<evidence type="ECO:0000256" key="7">
    <source>
        <dbReference type="ARBA" id="ARBA00023134"/>
    </source>
</evidence>
<dbReference type="PANTHER" id="PTHR30134">
    <property type="entry name" value="HYDROGENASE PROTEIN ASSEMBLY PROTEIN, NICKEL CHAPERONE"/>
    <property type="match status" value="1"/>
</dbReference>
<evidence type="ECO:0000256" key="5">
    <source>
        <dbReference type="ARBA" id="ARBA00022801"/>
    </source>
</evidence>
<dbReference type="AlphaFoldDB" id="A0A6B2M2V5"/>
<keyword evidence="11" id="KW-1185">Reference proteome</keyword>
<evidence type="ECO:0000259" key="9">
    <source>
        <dbReference type="Pfam" id="PF02492"/>
    </source>
</evidence>
<dbReference type="EMBL" id="JAAGNX010000003">
    <property type="protein sequence ID" value="NDV63083.1"/>
    <property type="molecule type" value="Genomic_DNA"/>
</dbReference>
<dbReference type="PANTHER" id="PTHR30134:SF2">
    <property type="entry name" value="HYDROGENASE MATURATION FACTOR HYPB"/>
    <property type="match status" value="1"/>
</dbReference>
<dbReference type="Gene3D" id="3.40.50.300">
    <property type="entry name" value="P-loop containing nucleotide triphosphate hydrolases"/>
    <property type="match status" value="1"/>
</dbReference>
<keyword evidence="3" id="KW-0479">Metal-binding</keyword>
<dbReference type="GO" id="GO:0003924">
    <property type="term" value="F:GTPase activity"/>
    <property type="evidence" value="ECO:0007669"/>
    <property type="project" value="InterPro"/>
</dbReference>
<dbReference type="GO" id="GO:0051604">
    <property type="term" value="P:protein maturation"/>
    <property type="evidence" value="ECO:0007669"/>
    <property type="project" value="InterPro"/>
</dbReference>
<keyword evidence="6" id="KW-0862">Zinc</keyword>
<dbReference type="NCBIfam" id="TIGR00073">
    <property type="entry name" value="hypB"/>
    <property type="match status" value="1"/>
</dbReference>
<evidence type="ECO:0000256" key="8">
    <source>
        <dbReference type="SAM" id="MobiDB-lite"/>
    </source>
</evidence>
<evidence type="ECO:0000256" key="3">
    <source>
        <dbReference type="ARBA" id="ARBA00022723"/>
    </source>
</evidence>
<proteinExistence type="inferred from homology"/>
<evidence type="ECO:0000313" key="10">
    <source>
        <dbReference type="EMBL" id="NDV63083.1"/>
    </source>
</evidence>
<dbReference type="RefSeq" id="WP_163966077.1">
    <property type="nucleotide sequence ID" value="NZ_JAAGNX010000003.1"/>
</dbReference>
<dbReference type="PIRSF" id="PIRSF005624">
    <property type="entry name" value="Ni-bind_GTPase"/>
    <property type="match status" value="1"/>
</dbReference>
<dbReference type="InterPro" id="IPR004392">
    <property type="entry name" value="Hyd_mat_HypB"/>
</dbReference>
<dbReference type="InterPro" id="IPR003495">
    <property type="entry name" value="CobW/HypB/UreG_nucleotide-bd"/>
</dbReference>
<organism evidence="10 11">
    <name type="scientific">Oceanipulchritudo coccoides</name>
    <dbReference type="NCBI Taxonomy" id="2706888"/>
    <lineage>
        <taxon>Bacteria</taxon>
        <taxon>Pseudomonadati</taxon>
        <taxon>Verrucomicrobiota</taxon>
        <taxon>Opitutia</taxon>
        <taxon>Puniceicoccales</taxon>
        <taxon>Oceanipulchritudinaceae</taxon>
        <taxon>Oceanipulchritudo</taxon>
    </lineage>
</organism>
<feature type="region of interest" description="Disordered" evidence="8">
    <location>
        <begin position="1"/>
        <end position="48"/>
    </location>
</feature>
<gene>
    <name evidence="10" type="primary">hypB</name>
    <name evidence="10" type="ORF">G0Q06_11515</name>
</gene>
<evidence type="ECO:0000256" key="2">
    <source>
        <dbReference type="ARBA" id="ARBA00022596"/>
    </source>
</evidence>
<dbReference type="Pfam" id="PF02492">
    <property type="entry name" value="cobW"/>
    <property type="match status" value="1"/>
</dbReference>
<dbReference type="GO" id="GO:0005525">
    <property type="term" value="F:GTP binding"/>
    <property type="evidence" value="ECO:0007669"/>
    <property type="project" value="UniProtKB-KW"/>
</dbReference>
<dbReference type="GO" id="GO:0016151">
    <property type="term" value="F:nickel cation binding"/>
    <property type="evidence" value="ECO:0007669"/>
    <property type="project" value="InterPro"/>
</dbReference>
<protein>
    <submittedName>
        <fullName evidence="10">Hydrogenase nickel incorporation protein HypB</fullName>
    </submittedName>
</protein>
<dbReference type="SUPFAM" id="SSF52540">
    <property type="entry name" value="P-loop containing nucleoside triphosphate hydrolases"/>
    <property type="match status" value="1"/>
</dbReference>
<accession>A0A6B2M2V5</accession>
<evidence type="ECO:0000256" key="4">
    <source>
        <dbReference type="ARBA" id="ARBA00022741"/>
    </source>
</evidence>
<keyword evidence="4" id="KW-0547">Nucleotide-binding</keyword>
<keyword evidence="7" id="KW-0342">GTP-binding</keyword>
<dbReference type="GO" id="GO:0008270">
    <property type="term" value="F:zinc ion binding"/>
    <property type="evidence" value="ECO:0007669"/>
    <property type="project" value="TreeGrafter"/>
</dbReference>
<evidence type="ECO:0000313" key="11">
    <source>
        <dbReference type="Proteomes" id="UP000478417"/>
    </source>
</evidence>
<comment type="caution">
    <text evidence="10">The sequence shown here is derived from an EMBL/GenBank/DDBJ whole genome shotgun (WGS) entry which is preliminary data.</text>
</comment>
<evidence type="ECO:0000256" key="6">
    <source>
        <dbReference type="ARBA" id="ARBA00022833"/>
    </source>
</evidence>
<name>A0A6B2M2V5_9BACT</name>
<dbReference type="Proteomes" id="UP000478417">
    <property type="component" value="Unassembled WGS sequence"/>
</dbReference>